<evidence type="ECO:0000313" key="1">
    <source>
        <dbReference type="EMBL" id="QQM29299.1"/>
    </source>
</evidence>
<dbReference type="Proteomes" id="UP000596083">
    <property type="component" value="Chromosome"/>
</dbReference>
<organism evidence="1 2">
    <name type="scientific">Martelella lutilitoris</name>
    <dbReference type="NCBI Taxonomy" id="2583532"/>
    <lineage>
        <taxon>Bacteria</taxon>
        <taxon>Pseudomonadati</taxon>
        <taxon>Pseudomonadota</taxon>
        <taxon>Alphaproteobacteria</taxon>
        <taxon>Hyphomicrobiales</taxon>
        <taxon>Aurantimonadaceae</taxon>
        <taxon>Martelella</taxon>
    </lineage>
</organism>
<name>A0A7T7KKW5_9HYPH</name>
<dbReference type="KEGG" id="mlut:JET14_13280"/>
<sequence>MAYVEPTAADIKARYPEFADVSDTLINLIIADAVVEVGESWLERDRRRAQMLRVAHTLTMEGEPGRTASGVGAAGTGQIKRDKVGDAETEFNVATASASGDLNSIYGSTAYGREFLSLMRRNFPAILAV</sequence>
<proteinExistence type="predicted"/>
<dbReference type="AlphaFoldDB" id="A0A7T7KKW5"/>
<protein>
    <submittedName>
        <fullName evidence="1">DUF4054 domain-containing protein</fullName>
    </submittedName>
</protein>
<reference evidence="1 2" key="1">
    <citation type="submission" date="2020-12" db="EMBL/GenBank/DDBJ databases">
        <authorList>
            <person name="Zheng R.K."/>
            <person name="Sun C.M."/>
        </authorList>
    </citation>
    <scope>NUCLEOTIDE SEQUENCE [LARGE SCALE GENOMIC DNA]</scope>
    <source>
        <strain evidence="1 2">ZRK001</strain>
    </source>
</reference>
<dbReference type="InterPro" id="IPR025127">
    <property type="entry name" value="DUF4054"/>
</dbReference>
<dbReference type="Pfam" id="PF13262">
    <property type="entry name" value="DUF4054"/>
    <property type="match status" value="1"/>
</dbReference>
<dbReference type="RefSeq" id="WP_200334123.1">
    <property type="nucleotide sequence ID" value="NZ_CP066786.1"/>
</dbReference>
<accession>A0A7T7KKW5</accession>
<evidence type="ECO:0000313" key="2">
    <source>
        <dbReference type="Proteomes" id="UP000596083"/>
    </source>
</evidence>
<dbReference type="EMBL" id="CP066786">
    <property type="protein sequence ID" value="QQM29299.1"/>
    <property type="molecule type" value="Genomic_DNA"/>
</dbReference>
<gene>
    <name evidence="1" type="ORF">JET14_13280</name>
</gene>